<gene>
    <name evidence="4" type="ORF">GCM10010468_28310</name>
</gene>
<name>A0ABP6Q8Z7_9ACTN</name>
<dbReference type="Proteomes" id="UP001501237">
    <property type="component" value="Unassembled WGS sequence"/>
</dbReference>
<dbReference type="SUPFAM" id="SSF88713">
    <property type="entry name" value="Glycoside hydrolase/deacetylase"/>
    <property type="match status" value="1"/>
</dbReference>
<dbReference type="InterPro" id="IPR002509">
    <property type="entry name" value="NODB_dom"/>
</dbReference>
<sequence>MGMAAGMVAVGGASAAATEKFAIEESPVSAESVGSNRPAGHQSTVLWSVDTAERKVALTFDDGPLPEWTPLALDVLDEAKIRATFFVVGSRLATHANLVRKRYDRHEIGNHSWHHDDLSKLNYKDVMRSVGQTHDTIKRITGRNATLLRPPWGKMGGTTVRVAGELGYDLILWSLLVRDRALHSHPDELVEDVVGGVRPGMIMLAHDVGRTTRLAALQQLPRMIRGLKDRGFTFVTVSELRQSLPRQSGT</sequence>
<evidence type="ECO:0000313" key="4">
    <source>
        <dbReference type="EMBL" id="GAA3210395.1"/>
    </source>
</evidence>
<organism evidence="4 5">
    <name type="scientific">Actinocorallia longicatena</name>
    <dbReference type="NCBI Taxonomy" id="111803"/>
    <lineage>
        <taxon>Bacteria</taxon>
        <taxon>Bacillati</taxon>
        <taxon>Actinomycetota</taxon>
        <taxon>Actinomycetes</taxon>
        <taxon>Streptosporangiales</taxon>
        <taxon>Thermomonosporaceae</taxon>
        <taxon>Actinocorallia</taxon>
    </lineage>
</organism>
<keyword evidence="1" id="KW-0479">Metal-binding</keyword>
<dbReference type="Gene3D" id="3.20.20.370">
    <property type="entry name" value="Glycoside hydrolase/deacetylase"/>
    <property type="match status" value="1"/>
</dbReference>
<dbReference type="EMBL" id="BAAAUV010000006">
    <property type="protein sequence ID" value="GAA3210395.1"/>
    <property type="molecule type" value="Genomic_DNA"/>
</dbReference>
<keyword evidence="2" id="KW-0378">Hydrolase</keyword>
<dbReference type="PANTHER" id="PTHR10587:SF133">
    <property type="entry name" value="CHITIN DEACETYLASE 1-RELATED"/>
    <property type="match status" value="1"/>
</dbReference>
<proteinExistence type="predicted"/>
<dbReference type="PANTHER" id="PTHR10587">
    <property type="entry name" value="GLYCOSYL TRANSFERASE-RELATED"/>
    <property type="match status" value="1"/>
</dbReference>
<accession>A0ABP6Q8Z7</accession>
<dbReference type="RefSeq" id="WP_344827648.1">
    <property type="nucleotide sequence ID" value="NZ_BAAAUV010000006.1"/>
</dbReference>
<dbReference type="CDD" id="cd10917">
    <property type="entry name" value="CE4_NodB_like_6s_7s"/>
    <property type="match status" value="1"/>
</dbReference>
<evidence type="ECO:0000256" key="2">
    <source>
        <dbReference type="ARBA" id="ARBA00022801"/>
    </source>
</evidence>
<evidence type="ECO:0000259" key="3">
    <source>
        <dbReference type="PROSITE" id="PS51677"/>
    </source>
</evidence>
<evidence type="ECO:0000313" key="5">
    <source>
        <dbReference type="Proteomes" id="UP001501237"/>
    </source>
</evidence>
<protein>
    <submittedName>
        <fullName evidence="4">Polysaccharide deacetylase family protein</fullName>
    </submittedName>
</protein>
<dbReference type="InterPro" id="IPR011330">
    <property type="entry name" value="Glyco_hydro/deAcase_b/a-brl"/>
</dbReference>
<keyword evidence="5" id="KW-1185">Reference proteome</keyword>
<reference evidence="5" key="1">
    <citation type="journal article" date="2019" name="Int. J. Syst. Evol. Microbiol.">
        <title>The Global Catalogue of Microorganisms (GCM) 10K type strain sequencing project: providing services to taxonomists for standard genome sequencing and annotation.</title>
        <authorList>
            <consortium name="The Broad Institute Genomics Platform"/>
            <consortium name="The Broad Institute Genome Sequencing Center for Infectious Disease"/>
            <person name="Wu L."/>
            <person name="Ma J."/>
        </authorList>
    </citation>
    <scope>NUCLEOTIDE SEQUENCE [LARGE SCALE GENOMIC DNA]</scope>
    <source>
        <strain evidence="5">JCM 9377</strain>
    </source>
</reference>
<dbReference type="Pfam" id="PF01522">
    <property type="entry name" value="Polysacc_deac_1"/>
    <property type="match status" value="1"/>
</dbReference>
<dbReference type="PROSITE" id="PS51677">
    <property type="entry name" value="NODB"/>
    <property type="match status" value="1"/>
</dbReference>
<comment type="caution">
    <text evidence="4">The sequence shown here is derived from an EMBL/GenBank/DDBJ whole genome shotgun (WGS) entry which is preliminary data.</text>
</comment>
<evidence type="ECO:0000256" key="1">
    <source>
        <dbReference type="ARBA" id="ARBA00022723"/>
    </source>
</evidence>
<dbReference type="InterPro" id="IPR050248">
    <property type="entry name" value="Polysacc_deacetylase_ArnD"/>
</dbReference>
<feature type="domain" description="NodB homology" evidence="3">
    <location>
        <begin position="54"/>
        <end position="235"/>
    </location>
</feature>